<dbReference type="InterPro" id="IPR047887">
    <property type="entry name" value="ARHGAP20_PH"/>
</dbReference>
<evidence type="ECO:0000259" key="2">
    <source>
        <dbReference type="Pfam" id="PF22286"/>
    </source>
</evidence>
<dbReference type="Gene3D" id="2.30.29.30">
    <property type="entry name" value="Pleckstrin-homology domain (PH domain)/Phosphotyrosine-binding domain (PTB)"/>
    <property type="match status" value="1"/>
</dbReference>
<dbReference type="Proteomes" id="UP000792457">
    <property type="component" value="Unassembled WGS sequence"/>
</dbReference>
<keyword evidence="4" id="KW-1185">Reference proteome</keyword>
<dbReference type="EMBL" id="KZ309305">
    <property type="protein sequence ID" value="KAG8238219.1"/>
    <property type="molecule type" value="Genomic_DNA"/>
</dbReference>
<gene>
    <name evidence="3" type="ORF">J437_LFUL017894</name>
</gene>
<dbReference type="AlphaFoldDB" id="A0A8K0PC91"/>
<evidence type="ECO:0000313" key="3">
    <source>
        <dbReference type="EMBL" id="KAG8238219.1"/>
    </source>
</evidence>
<dbReference type="GO" id="GO:0005096">
    <property type="term" value="F:GTPase activator activity"/>
    <property type="evidence" value="ECO:0007669"/>
    <property type="project" value="TreeGrafter"/>
</dbReference>
<dbReference type="InterPro" id="IPR011993">
    <property type="entry name" value="PH-like_dom_sf"/>
</dbReference>
<feature type="region of interest" description="Disordered" evidence="1">
    <location>
        <begin position="102"/>
        <end position="132"/>
    </location>
</feature>
<dbReference type="OrthoDB" id="27389at2759"/>
<comment type="caution">
    <text evidence="3">The sequence shown here is derived from an EMBL/GenBank/DDBJ whole genome shotgun (WGS) entry which is preliminary data.</text>
</comment>
<dbReference type="Pfam" id="PF22286">
    <property type="entry name" value="RHG20_PH"/>
    <property type="match status" value="1"/>
</dbReference>
<evidence type="ECO:0000313" key="4">
    <source>
        <dbReference type="Proteomes" id="UP000792457"/>
    </source>
</evidence>
<dbReference type="PANTHER" id="PTHR23179">
    <property type="entry name" value="T-CELL ACTIVATION RHO GTPASE ACTIVATING PROTEIN-RELATED"/>
    <property type="match status" value="1"/>
</dbReference>
<evidence type="ECO:0000256" key="1">
    <source>
        <dbReference type="SAM" id="MobiDB-lite"/>
    </source>
</evidence>
<sequence length="350" mass="39308">MSPFFVSYTEGDGSATVLSSAHKGQRSTLEDLSQQFLAVLAKEEEETDLERIQDIFPNDALCLHEKDAHTMLVSSFQCVPLGTQKMKGLVRKRSIAASRIQRVLSSKPQRDVSSASSQTRSPTESPTHDRRHFIMESPVQFTTGVQSQDRHLFLFNDLLLVAKARSGGNFKLKDKVRVSDMWLSLDGIDELIEVTRSSDTSFVMGWPTTNIVATFSTKAARDQWFSKLTECKTFTIGPTDTAKHCIRIALEHLGVEGLNHTENIDEIIDDFQLWAKSGHRGDGDSPYPLMGHERPFAVKLHCLRQGLSTEEGFDLDHCNNLYGTDPFTRCQFLLSLRVGHGLHLQKPMKL</sequence>
<dbReference type="CDD" id="cd13319">
    <property type="entry name" value="PH_RARhoGAP"/>
    <property type="match status" value="1"/>
</dbReference>
<name>A0A8K0PC91_LADFU</name>
<protein>
    <recommendedName>
        <fullName evidence="2">ARHGAP20 PH domain-containing protein</fullName>
    </recommendedName>
</protein>
<dbReference type="SUPFAM" id="SSF50729">
    <property type="entry name" value="PH domain-like"/>
    <property type="match status" value="1"/>
</dbReference>
<organism evidence="3 4">
    <name type="scientific">Ladona fulva</name>
    <name type="common">Scarce chaser dragonfly</name>
    <name type="synonym">Libellula fulva</name>
    <dbReference type="NCBI Taxonomy" id="123851"/>
    <lineage>
        <taxon>Eukaryota</taxon>
        <taxon>Metazoa</taxon>
        <taxon>Ecdysozoa</taxon>
        <taxon>Arthropoda</taxon>
        <taxon>Hexapoda</taxon>
        <taxon>Insecta</taxon>
        <taxon>Pterygota</taxon>
        <taxon>Palaeoptera</taxon>
        <taxon>Odonata</taxon>
        <taxon>Epiprocta</taxon>
        <taxon>Anisoptera</taxon>
        <taxon>Libelluloidea</taxon>
        <taxon>Libellulidae</taxon>
        <taxon>Ladona</taxon>
    </lineage>
</organism>
<feature type="compositionally biased region" description="Polar residues" evidence="1">
    <location>
        <begin position="103"/>
        <end position="125"/>
    </location>
</feature>
<reference evidence="3" key="1">
    <citation type="submission" date="2013-04" db="EMBL/GenBank/DDBJ databases">
        <authorList>
            <person name="Qu J."/>
            <person name="Murali S.C."/>
            <person name="Bandaranaike D."/>
            <person name="Bellair M."/>
            <person name="Blankenburg K."/>
            <person name="Chao H."/>
            <person name="Dinh H."/>
            <person name="Doddapaneni H."/>
            <person name="Downs B."/>
            <person name="Dugan-Rocha S."/>
            <person name="Elkadiri S."/>
            <person name="Gnanaolivu R.D."/>
            <person name="Hernandez B."/>
            <person name="Javaid M."/>
            <person name="Jayaseelan J.C."/>
            <person name="Lee S."/>
            <person name="Li M."/>
            <person name="Ming W."/>
            <person name="Munidasa M."/>
            <person name="Muniz J."/>
            <person name="Nguyen L."/>
            <person name="Ongeri F."/>
            <person name="Osuji N."/>
            <person name="Pu L.-L."/>
            <person name="Puazo M."/>
            <person name="Qu C."/>
            <person name="Quiroz J."/>
            <person name="Raj R."/>
            <person name="Weissenberger G."/>
            <person name="Xin Y."/>
            <person name="Zou X."/>
            <person name="Han Y."/>
            <person name="Richards S."/>
            <person name="Worley K."/>
            <person name="Muzny D."/>
            <person name="Gibbs R."/>
        </authorList>
    </citation>
    <scope>NUCLEOTIDE SEQUENCE</scope>
    <source>
        <strain evidence="3">Sampled in the wild</strain>
    </source>
</reference>
<feature type="domain" description="ARHGAP20 PH" evidence="2">
    <location>
        <begin position="133"/>
        <end position="226"/>
    </location>
</feature>
<proteinExistence type="predicted"/>
<accession>A0A8K0PC91</accession>
<dbReference type="PANTHER" id="PTHR23179:SF3">
    <property type="entry name" value="RHO GTPASE-ACTIVATING PROTEIN 20"/>
    <property type="match status" value="1"/>
</dbReference>
<reference evidence="3" key="2">
    <citation type="submission" date="2017-10" db="EMBL/GenBank/DDBJ databases">
        <title>Ladona fulva Genome sequencing and assembly.</title>
        <authorList>
            <person name="Murali S."/>
            <person name="Richards S."/>
            <person name="Bandaranaike D."/>
            <person name="Bellair M."/>
            <person name="Blankenburg K."/>
            <person name="Chao H."/>
            <person name="Dinh H."/>
            <person name="Doddapaneni H."/>
            <person name="Dugan-Rocha S."/>
            <person name="Elkadiri S."/>
            <person name="Gnanaolivu R."/>
            <person name="Hernandez B."/>
            <person name="Skinner E."/>
            <person name="Javaid M."/>
            <person name="Lee S."/>
            <person name="Li M."/>
            <person name="Ming W."/>
            <person name="Munidasa M."/>
            <person name="Muniz J."/>
            <person name="Nguyen L."/>
            <person name="Hughes D."/>
            <person name="Osuji N."/>
            <person name="Pu L.-L."/>
            <person name="Puazo M."/>
            <person name="Qu C."/>
            <person name="Quiroz J."/>
            <person name="Raj R."/>
            <person name="Weissenberger G."/>
            <person name="Xin Y."/>
            <person name="Zou X."/>
            <person name="Han Y."/>
            <person name="Worley K."/>
            <person name="Muzny D."/>
            <person name="Gibbs R."/>
        </authorList>
    </citation>
    <scope>NUCLEOTIDE SEQUENCE</scope>
    <source>
        <strain evidence="3">Sampled in the wild</strain>
    </source>
</reference>